<dbReference type="RefSeq" id="WP_150010565.1">
    <property type="nucleotide sequence ID" value="NZ_VWSG01000002.1"/>
</dbReference>
<keyword evidence="2" id="KW-0732">Signal</keyword>
<feature type="signal peptide" evidence="2">
    <location>
        <begin position="1"/>
        <end position="21"/>
    </location>
</feature>
<feature type="domain" description="Tyrosine specific protein phosphatases" evidence="3">
    <location>
        <begin position="223"/>
        <end position="268"/>
    </location>
</feature>
<comment type="similarity">
    <text evidence="1">Belongs to the protein-tyrosine phosphatase family.</text>
</comment>
<dbReference type="Pfam" id="PF13350">
    <property type="entry name" value="Y_phosphatase3"/>
    <property type="match status" value="1"/>
</dbReference>
<dbReference type="Proteomes" id="UP000325141">
    <property type="component" value="Unassembled WGS sequence"/>
</dbReference>
<keyword evidence="5" id="KW-1185">Reference proteome</keyword>
<accession>A0A5M6CRQ4</accession>
<dbReference type="InterPro" id="IPR026893">
    <property type="entry name" value="Tyr/Ser_Pase_IphP-type"/>
</dbReference>
<dbReference type="InterPro" id="IPR016130">
    <property type="entry name" value="Tyr_Pase_AS"/>
</dbReference>
<name>A0A5M6CRQ4_9FLAO</name>
<organism evidence="4 5">
    <name type="scientific">Paenimyroides baculatum</name>
    <dbReference type="NCBI Taxonomy" id="2608000"/>
    <lineage>
        <taxon>Bacteria</taxon>
        <taxon>Pseudomonadati</taxon>
        <taxon>Bacteroidota</taxon>
        <taxon>Flavobacteriia</taxon>
        <taxon>Flavobacteriales</taxon>
        <taxon>Flavobacteriaceae</taxon>
        <taxon>Paenimyroides</taxon>
    </lineage>
</organism>
<evidence type="ECO:0000259" key="3">
    <source>
        <dbReference type="PROSITE" id="PS50056"/>
    </source>
</evidence>
<evidence type="ECO:0000256" key="1">
    <source>
        <dbReference type="ARBA" id="ARBA00009580"/>
    </source>
</evidence>
<dbReference type="InterPro" id="IPR000387">
    <property type="entry name" value="Tyr_Pase_dom"/>
</dbReference>
<gene>
    <name evidence="4" type="ORF">F0460_04215</name>
</gene>
<reference evidence="4 5" key="1">
    <citation type="submission" date="2019-09" db="EMBL/GenBank/DDBJ databases">
        <title>Genome sequence and assembly of Flavobacterium sp.</title>
        <authorList>
            <person name="Chhetri G."/>
        </authorList>
    </citation>
    <scope>NUCLEOTIDE SEQUENCE [LARGE SCALE GENOMIC DNA]</scope>
    <source>
        <strain evidence="4 5">SNL9</strain>
    </source>
</reference>
<proteinExistence type="inferred from homology"/>
<protein>
    <submittedName>
        <fullName evidence="4">Tyrosine-protein phosphatase</fullName>
    </submittedName>
</protein>
<evidence type="ECO:0000256" key="2">
    <source>
        <dbReference type="SAM" id="SignalP"/>
    </source>
</evidence>
<dbReference type="PROSITE" id="PS00383">
    <property type="entry name" value="TYR_PHOSPHATASE_1"/>
    <property type="match status" value="1"/>
</dbReference>
<dbReference type="AlphaFoldDB" id="A0A5M6CRQ4"/>
<dbReference type="PANTHER" id="PTHR31126">
    <property type="entry name" value="TYROSINE-PROTEIN PHOSPHATASE"/>
    <property type="match status" value="1"/>
</dbReference>
<sequence length="359" mass="40810">MKNLKNNIALTVAFMPLFIFAQTNIKQTLQETVSVSSDDKTITLKFNEVGDYVIYEGRSVGSIDWNSPVNVKNTAVYTAEKKSLRPFYAVVNYKKDTVMVAERKIPFKKTANFRDLGGIETQDGRFVQWGKFYRSDAMASFTSEELERYAALNVAKVFDMRSTNEVKQAPNMLPKGVQNIHVPIFDEMHSSMFAGIEEKMKNGTLTEKDAAELLMVGNKQFASEYAAKFKGILQQMLATEEPVVFHCSAGKDRTGFMSAMILSTLNVDRETIYDEYEMTNFYTKDKIKGMMEQAEKGKSMFPGMDTKALAKLMTVDREFLKAAFDIIDSQFGGIDQYLKNQMGISDQDRKKLIDTYTYR</sequence>
<comment type="caution">
    <text evidence="4">The sequence shown here is derived from an EMBL/GenBank/DDBJ whole genome shotgun (WGS) entry which is preliminary data.</text>
</comment>
<evidence type="ECO:0000313" key="4">
    <source>
        <dbReference type="EMBL" id="KAA5537874.1"/>
    </source>
</evidence>
<dbReference type="Gene3D" id="3.90.190.10">
    <property type="entry name" value="Protein tyrosine phosphatase superfamily"/>
    <property type="match status" value="1"/>
</dbReference>
<feature type="chain" id="PRO_5024292633" evidence="2">
    <location>
        <begin position="22"/>
        <end position="359"/>
    </location>
</feature>
<dbReference type="PROSITE" id="PS50056">
    <property type="entry name" value="TYR_PHOSPHATASE_2"/>
    <property type="match status" value="1"/>
</dbReference>
<dbReference type="EMBL" id="VWSG01000002">
    <property type="protein sequence ID" value="KAA5537874.1"/>
    <property type="molecule type" value="Genomic_DNA"/>
</dbReference>
<dbReference type="PANTHER" id="PTHR31126:SF1">
    <property type="entry name" value="TYROSINE SPECIFIC PROTEIN PHOSPHATASES DOMAIN-CONTAINING PROTEIN"/>
    <property type="match status" value="1"/>
</dbReference>
<dbReference type="GO" id="GO:0004721">
    <property type="term" value="F:phosphoprotein phosphatase activity"/>
    <property type="evidence" value="ECO:0007669"/>
    <property type="project" value="InterPro"/>
</dbReference>
<evidence type="ECO:0000313" key="5">
    <source>
        <dbReference type="Proteomes" id="UP000325141"/>
    </source>
</evidence>
<dbReference type="InterPro" id="IPR029021">
    <property type="entry name" value="Prot-tyrosine_phosphatase-like"/>
</dbReference>
<dbReference type="SUPFAM" id="SSF52799">
    <property type="entry name" value="(Phosphotyrosine protein) phosphatases II"/>
    <property type="match status" value="1"/>
</dbReference>